<keyword evidence="2" id="KW-0229">DNA integration</keyword>
<dbReference type="InterPro" id="IPR011010">
    <property type="entry name" value="DNA_brk_join_enz"/>
</dbReference>
<feature type="region of interest" description="Disordered" evidence="5">
    <location>
        <begin position="204"/>
        <end position="226"/>
    </location>
</feature>
<dbReference type="InterPro" id="IPR050090">
    <property type="entry name" value="Tyrosine_recombinase_XerCD"/>
</dbReference>
<dbReference type="Proteomes" id="UP001237448">
    <property type="component" value="Unassembled WGS sequence"/>
</dbReference>
<name>A0ABU0FDE5_9HYPH</name>
<dbReference type="InterPro" id="IPR013762">
    <property type="entry name" value="Integrase-like_cat_sf"/>
</dbReference>
<evidence type="ECO:0000259" key="6">
    <source>
        <dbReference type="PROSITE" id="PS51898"/>
    </source>
</evidence>
<feature type="domain" description="Tyr recombinase" evidence="6">
    <location>
        <begin position="334"/>
        <end position="532"/>
    </location>
</feature>
<evidence type="ECO:0000313" key="7">
    <source>
        <dbReference type="EMBL" id="MDQ0392632.1"/>
    </source>
</evidence>
<dbReference type="EMBL" id="JAUSVK010000001">
    <property type="protein sequence ID" value="MDQ0392632.1"/>
    <property type="molecule type" value="Genomic_DNA"/>
</dbReference>
<dbReference type="PANTHER" id="PTHR30349">
    <property type="entry name" value="PHAGE INTEGRASE-RELATED"/>
    <property type="match status" value="1"/>
</dbReference>
<proteinExistence type="inferred from homology"/>
<protein>
    <submittedName>
        <fullName evidence="7">Integrase</fullName>
    </submittedName>
</protein>
<evidence type="ECO:0000256" key="4">
    <source>
        <dbReference type="ARBA" id="ARBA00023172"/>
    </source>
</evidence>
<evidence type="ECO:0000256" key="5">
    <source>
        <dbReference type="SAM" id="MobiDB-lite"/>
    </source>
</evidence>
<evidence type="ECO:0000256" key="1">
    <source>
        <dbReference type="ARBA" id="ARBA00008857"/>
    </source>
</evidence>
<comment type="caution">
    <text evidence="7">The sequence shown here is derived from an EMBL/GenBank/DDBJ whole genome shotgun (WGS) entry which is preliminary data.</text>
</comment>
<comment type="similarity">
    <text evidence="1">Belongs to the 'phage' integrase family.</text>
</comment>
<dbReference type="PROSITE" id="PS51898">
    <property type="entry name" value="TYR_RECOMBINASE"/>
    <property type="match status" value="1"/>
</dbReference>
<dbReference type="RefSeq" id="WP_307426809.1">
    <property type="nucleotide sequence ID" value="NZ_JAUSVK010000001.1"/>
</dbReference>
<dbReference type="InterPro" id="IPR002104">
    <property type="entry name" value="Integrase_catalytic"/>
</dbReference>
<keyword evidence="8" id="KW-1185">Reference proteome</keyword>
<dbReference type="Gene3D" id="1.10.443.10">
    <property type="entry name" value="Intergrase catalytic core"/>
    <property type="match status" value="1"/>
</dbReference>
<accession>A0ABU0FDE5</accession>
<evidence type="ECO:0000256" key="2">
    <source>
        <dbReference type="ARBA" id="ARBA00022908"/>
    </source>
</evidence>
<dbReference type="InterPro" id="IPR046668">
    <property type="entry name" value="DUF6538"/>
</dbReference>
<dbReference type="PANTHER" id="PTHR30349:SF41">
    <property type="entry name" value="INTEGRASE_RECOMBINASE PROTEIN MJ0367-RELATED"/>
    <property type="match status" value="1"/>
</dbReference>
<evidence type="ECO:0000313" key="8">
    <source>
        <dbReference type="Proteomes" id="UP001237448"/>
    </source>
</evidence>
<reference evidence="7 8" key="1">
    <citation type="submission" date="2023-07" db="EMBL/GenBank/DDBJ databases">
        <title>Genomic Encyclopedia of Type Strains, Phase IV (KMG-IV): sequencing the most valuable type-strain genomes for metagenomic binning, comparative biology and taxonomic classification.</title>
        <authorList>
            <person name="Goeker M."/>
        </authorList>
    </citation>
    <scope>NUCLEOTIDE SEQUENCE [LARGE SCALE GENOMIC DNA]</scope>
    <source>
        <strain evidence="7 8">DSM 5896</strain>
    </source>
</reference>
<keyword evidence="3" id="KW-0238">DNA-binding</keyword>
<organism evidence="7 8">
    <name type="scientific">Labrys monachus</name>
    <dbReference type="NCBI Taxonomy" id="217067"/>
    <lineage>
        <taxon>Bacteria</taxon>
        <taxon>Pseudomonadati</taxon>
        <taxon>Pseudomonadota</taxon>
        <taxon>Alphaproteobacteria</taxon>
        <taxon>Hyphomicrobiales</taxon>
        <taxon>Xanthobacteraceae</taxon>
        <taxon>Labrys</taxon>
    </lineage>
</organism>
<dbReference type="SUPFAM" id="SSF56349">
    <property type="entry name" value="DNA breaking-rejoining enzymes"/>
    <property type="match status" value="1"/>
</dbReference>
<dbReference type="Pfam" id="PF20172">
    <property type="entry name" value="DUF6538"/>
    <property type="match status" value="1"/>
</dbReference>
<sequence length="551" mass="61162">MSLPPPKRDSQTGRWKFRKAVPLDLRERVGKQEIIKWLGADAPKAREANGELHLYWDKRFAALRGGAGDDTLSPRDAAVLSGEWYRWFVSQREHEGDTSPAGWLHTLDMLEDIRSSVVSRDDESEVAYTEQDEFAQPQRTPSAGLLERRVNAFLESHGHVERFLVETGRALSDESLRGFLRTMLGDFYAAHRILARRAGRDFGKDEHAEKLPTPSSATPTSPPRRKGLGILDVWEKYASTIAPAASTVRRWAPAIKAFDAFIEGRGMETVTPGDATLFADHRVTQGVSATSVHKVELAGVKRMFSFAHKRDWLAVNPLAGLRSERRSNEDEREREGRDFHPPEYRAILRASRNIYAAPGRFEVVRQNATRWVPWICAYSGARPGEAIQLRKEDFGIEDGIPFFHIRGSAGTVKTGKGRKTPIHRHLIAQGLIDFVHRAADGHLFVSIKGEGEKAVAQAIDTARGRLGEWVRSIGVNDPEISPNHAWRHTFKTIAHDTGMSEKTADAICGHSPPTQGRKYGKVSLAAKAAALAAFPEFALEEASAALRAKGG</sequence>
<gene>
    <name evidence="7" type="ORF">J3R73_002424</name>
</gene>
<evidence type="ECO:0000256" key="3">
    <source>
        <dbReference type="ARBA" id="ARBA00023125"/>
    </source>
</evidence>
<keyword evidence="4" id="KW-0233">DNA recombination</keyword>